<evidence type="ECO:0000256" key="1">
    <source>
        <dbReference type="SAM" id="Phobius"/>
    </source>
</evidence>
<dbReference type="AlphaFoldDB" id="A0A1W1X4Q3"/>
<feature type="transmembrane region" description="Helical" evidence="1">
    <location>
        <begin position="145"/>
        <end position="172"/>
    </location>
</feature>
<feature type="transmembrane region" description="Helical" evidence="1">
    <location>
        <begin position="20"/>
        <end position="40"/>
    </location>
</feature>
<name>A0A1W1X4Q3_9BACT</name>
<feature type="transmembrane region" description="Helical" evidence="1">
    <location>
        <begin position="89"/>
        <end position="112"/>
    </location>
</feature>
<protein>
    <recommendedName>
        <fullName evidence="4">Permease</fullName>
    </recommendedName>
</protein>
<evidence type="ECO:0000313" key="3">
    <source>
        <dbReference type="Proteomes" id="UP000192783"/>
    </source>
</evidence>
<sequence>MRKRSDSRGGKKATGWERKLRLWGFLLVVFVAYGVLFFVFPHRTFVAFKASINIFLQIILPLVIAFAIMFTINFFVGPVQMARYLGKNAGIKGLFLSSIAGILSMGPIYAWYPLLKSLGERGASDFYLANFLSCRTVKPFLLPVMIYYFGWVFTIILNVLILAGAPFTAFVTNIASQDKKKREPI</sequence>
<keyword evidence="3" id="KW-1185">Reference proteome</keyword>
<feature type="transmembrane region" description="Helical" evidence="1">
    <location>
        <begin position="52"/>
        <end position="77"/>
    </location>
</feature>
<evidence type="ECO:0000313" key="2">
    <source>
        <dbReference type="EMBL" id="SMC18882.1"/>
    </source>
</evidence>
<keyword evidence="1" id="KW-1133">Transmembrane helix</keyword>
<organism evidence="2 3">
    <name type="scientific">Desulfacinum hydrothermale DSM 13146</name>
    <dbReference type="NCBI Taxonomy" id="1121390"/>
    <lineage>
        <taxon>Bacteria</taxon>
        <taxon>Pseudomonadati</taxon>
        <taxon>Thermodesulfobacteriota</taxon>
        <taxon>Syntrophobacteria</taxon>
        <taxon>Syntrophobacterales</taxon>
        <taxon>Syntrophobacteraceae</taxon>
        <taxon>Desulfacinum</taxon>
    </lineage>
</organism>
<dbReference type="RefSeq" id="WP_139796458.1">
    <property type="nucleotide sequence ID" value="NZ_FWXF01000002.1"/>
</dbReference>
<proteinExistence type="predicted"/>
<gene>
    <name evidence="2" type="ORF">SAMN02746041_00576</name>
</gene>
<keyword evidence="1" id="KW-0812">Transmembrane</keyword>
<accession>A0A1W1X4Q3</accession>
<evidence type="ECO:0008006" key="4">
    <source>
        <dbReference type="Google" id="ProtNLM"/>
    </source>
</evidence>
<reference evidence="2 3" key="1">
    <citation type="submission" date="2017-04" db="EMBL/GenBank/DDBJ databases">
        <authorList>
            <person name="Afonso C.L."/>
            <person name="Miller P.J."/>
            <person name="Scott M.A."/>
            <person name="Spackman E."/>
            <person name="Goraichik I."/>
            <person name="Dimitrov K.M."/>
            <person name="Suarez D.L."/>
            <person name="Swayne D.E."/>
        </authorList>
    </citation>
    <scope>NUCLEOTIDE SEQUENCE [LARGE SCALE GENOMIC DNA]</scope>
    <source>
        <strain evidence="2 3">DSM 13146</strain>
    </source>
</reference>
<keyword evidence="1" id="KW-0472">Membrane</keyword>
<dbReference type="EMBL" id="FWXF01000002">
    <property type="protein sequence ID" value="SMC18882.1"/>
    <property type="molecule type" value="Genomic_DNA"/>
</dbReference>
<dbReference type="OrthoDB" id="5459330at2"/>
<dbReference type="Proteomes" id="UP000192783">
    <property type="component" value="Unassembled WGS sequence"/>
</dbReference>